<evidence type="ECO:0000256" key="4">
    <source>
        <dbReference type="ARBA" id="ARBA00023136"/>
    </source>
</evidence>
<evidence type="ECO:0000313" key="6">
    <source>
        <dbReference type="EMBL" id="KGO91800.1"/>
    </source>
</evidence>
<dbReference type="Proteomes" id="UP000030111">
    <property type="component" value="Unassembled WGS sequence"/>
</dbReference>
<keyword evidence="7" id="KW-1185">Reference proteome</keyword>
<evidence type="ECO:0000256" key="5">
    <source>
        <dbReference type="SAM" id="Phobius"/>
    </source>
</evidence>
<dbReference type="OrthoDB" id="9799585at2"/>
<evidence type="ECO:0000256" key="2">
    <source>
        <dbReference type="ARBA" id="ARBA00022692"/>
    </source>
</evidence>
<dbReference type="Pfam" id="PF02674">
    <property type="entry name" value="Colicin_V"/>
    <property type="match status" value="1"/>
</dbReference>
<dbReference type="GO" id="GO:0016020">
    <property type="term" value="C:membrane"/>
    <property type="evidence" value="ECO:0007669"/>
    <property type="project" value="UniProtKB-SubCell"/>
</dbReference>
<evidence type="ECO:0000256" key="3">
    <source>
        <dbReference type="ARBA" id="ARBA00022989"/>
    </source>
</evidence>
<evidence type="ECO:0000256" key="1">
    <source>
        <dbReference type="ARBA" id="ARBA00004141"/>
    </source>
</evidence>
<keyword evidence="3 5" id="KW-1133">Transmembrane helix</keyword>
<dbReference type="InterPro" id="IPR003825">
    <property type="entry name" value="Colicin-V_CvpA"/>
</dbReference>
<dbReference type="PANTHER" id="PTHR37306">
    <property type="entry name" value="COLICIN V PRODUCTION PROTEIN"/>
    <property type="match status" value="1"/>
</dbReference>
<comment type="caution">
    <text evidence="6">The sequence shown here is derived from an EMBL/GenBank/DDBJ whole genome shotgun (WGS) entry which is preliminary data.</text>
</comment>
<name>A0A0A2MU97_9FLAO</name>
<sequence length="168" mass="18486">MEFTDILLGGFLLFGIINGYRKGLFVELASLVSLVLGIYLAIKFSGYVGKYFDGHLPENPKHAAIIAFIITFIAVVAGITLLAKVFTKVADFTGLGLPNRLLGSLFGFIRTTLVLSVVLNFFVKVNGGNTFAKEETLQKSVFFYPVLSVSKFIFPVLEELFAEYKAKV</sequence>
<keyword evidence="4 5" id="KW-0472">Membrane</keyword>
<dbReference type="PANTHER" id="PTHR37306:SF1">
    <property type="entry name" value="COLICIN V PRODUCTION PROTEIN"/>
    <property type="match status" value="1"/>
</dbReference>
<dbReference type="STRING" id="1121898.GCA_000422725_03741"/>
<organism evidence="6 7">
    <name type="scientific">Flavobacterium subsaxonicum WB 4.1-42 = DSM 21790</name>
    <dbReference type="NCBI Taxonomy" id="1121898"/>
    <lineage>
        <taxon>Bacteria</taxon>
        <taxon>Pseudomonadati</taxon>
        <taxon>Bacteroidota</taxon>
        <taxon>Flavobacteriia</taxon>
        <taxon>Flavobacteriales</taxon>
        <taxon>Flavobacteriaceae</taxon>
        <taxon>Flavobacterium</taxon>
    </lineage>
</organism>
<feature type="transmembrane region" description="Helical" evidence="5">
    <location>
        <begin position="102"/>
        <end position="122"/>
    </location>
</feature>
<dbReference type="RefSeq" id="WP_026989831.1">
    <property type="nucleotide sequence ID" value="NZ_AUGP01000002.1"/>
</dbReference>
<evidence type="ECO:0008006" key="8">
    <source>
        <dbReference type="Google" id="ProtNLM"/>
    </source>
</evidence>
<dbReference type="EMBL" id="JRLY01000015">
    <property type="protein sequence ID" value="KGO91800.1"/>
    <property type="molecule type" value="Genomic_DNA"/>
</dbReference>
<evidence type="ECO:0000313" key="7">
    <source>
        <dbReference type="Proteomes" id="UP000030111"/>
    </source>
</evidence>
<dbReference type="GO" id="GO:0009403">
    <property type="term" value="P:toxin biosynthetic process"/>
    <property type="evidence" value="ECO:0007669"/>
    <property type="project" value="InterPro"/>
</dbReference>
<feature type="transmembrane region" description="Helical" evidence="5">
    <location>
        <begin position="24"/>
        <end position="42"/>
    </location>
</feature>
<dbReference type="eggNOG" id="COG1286">
    <property type="taxonomic scope" value="Bacteria"/>
</dbReference>
<reference evidence="6 7" key="1">
    <citation type="submission" date="2013-09" db="EMBL/GenBank/DDBJ databases">
        <authorList>
            <person name="Zeng Z."/>
            <person name="Chen C."/>
        </authorList>
    </citation>
    <scope>NUCLEOTIDE SEQUENCE [LARGE SCALE GENOMIC DNA]</scope>
    <source>
        <strain evidence="6 7">WB 4.1-42</strain>
    </source>
</reference>
<dbReference type="AlphaFoldDB" id="A0A0A2MU97"/>
<proteinExistence type="predicted"/>
<gene>
    <name evidence="6" type="ORF">Q766_16325</name>
</gene>
<feature type="transmembrane region" description="Helical" evidence="5">
    <location>
        <begin position="62"/>
        <end position="82"/>
    </location>
</feature>
<comment type="subcellular location">
    <subcellularLocation>
        <location evidence="1">Membrane</location>
        <topology evidence="1">Multi-pass membrane protein</topology>
    </subcellularLocation>
</comment>
<protein>
    <recommendedName>
        <fullName evidence="8">Colicin V production protein</fullName>
    </recommendedName>
</protein>
<keyword evidence="2 5" id="KW-0812">Transmembrane</keyword>
<accession>A0A0A2MU97</accession>